<proteinExistence type="predicted"/>
<gene>
    <name evidence="1" type="ORF">KSP40_PGU013892</name>
</gene>
<accession>A0ABR2MSJ2</accession>
<dbReference type="EMBL" id="JBBWWR010000005">
    <property type="protein sequence ID" value="KAK8967184.1"/>
    <property type="molecule type" value="Genomic_DNA"/>
</dbReference>
<comment type="caution">
    <text evidence="1">The sequence shown here is derived from an EMBL/GenBank/DDBJ whole genome shotgun (WGS) entry which is preliminary data.</text>
</comment>
<sequence>MPACSCFRHGFPIHGASSGASLQPPRIQSFLIWLRKLVPGCACTVLRLTVGEREEISLPISSLDDSRRSWE</sequence>
<protein>
    <submittedName>
        <fullName evidence="1">Uncharacterized protein</fullName>
    </submittedName>
</protein>
<evidence type="ECO:0000313" key="2">
    <source>
        <dbReference type="Proteomes" id="UP001412067"/>
    </source>
</evidence>
<reference evidence="1 2" key="1">
    <citation type="journal article" date="2022" name="Nat. Plants">
        <title>Genomes of leafy and leafless Platanthera orchids illuminate the evolution of mycoheterotrophy.</title>
        <authorList>
            <person name="Li M.H."/>
            <person name="Liu K.W."/>
            <person name="Li Z."/>
            <person name="Lu H.C."/>
            <person name="Ye Q.L."/>
            <person name="Zhang D."/>
            <person name="Wang J.Y."/>
            <person name="Li Y.F."/>
            <person name="Zhong Z.M."/>
            <person name="Liu X."/>
            <person name="Yu X."/>
            <person name="Liu D.K."/>
            <person name="Tu X.D."/>
            <person name="Liu B."/>
            <person name="Hao Y."/>
            <person name="Liao X.Y."/>
            <person name="Jiang Y.T."/>
            <person name="Sun W.H."/>
            <person name="Chen J."/>
            <person name="Chen Y.Q."/>
            <person name="Ai Y."/>
            <person name="Zhai J.W."/>
            <person name="Wu S.S."/>
            <person name="Zhou Z."/>
            <person name="Hsiao Y.Y."/>
            <person name="Wu W.L."/>
            <person name="Chen Y.Y."/>
            <person name="Lin Y.F."/>
            <person name="Hsu J.L."/>
            <person name="Li C.Y."/>
            <person name="Wang Z.W."/>
            <person name="Zhao X."/>
            <person name="Zhong W.Y."/>
            <person name="Ma X.K."/>
            <person name="Ma L."/>
            <person name="Huang J."/>
            <person name="Chen G.Z."/>
            <person name="Huang M.Z."/>
            <person name="Huang L."/>
            <person name="Peng D.H."/>
            <person name="Luo Y.B."/>
            <person name="Zou S.Q."/>
            <person name="Chen S.P."/>
            <person name="Lan S."/>
            <person name="Tsai W.C."/>
            <person name="Van de Peer Y."/>
            <person name="Liu Z.J."/>
        </authorList>
    </citation>
    <scope>NUCLEOTIDE SEQUENCE [LARGE SCALE GENOMIC DNA]</scope>
    <source>
        <strain evidence="1">Lor288</strain>
    </source>
</reference>
<name>A0ABR2MSJ2_9ASPA</name>
<evidence type="ECO:0000313" key="1">
    <source>
        <dbReference type="EMBL" id="KAK8967184.1"/>
    </source>
</evidence>
<keyword evidence="2" id="KW-1185">Reference proteome</keyword>
<dbReference type="Proteomes" id="UP001412067">
    <property type="component" value="Unassembled WGS sequence"/>
</dbReference>
<organism evidence="1 2">
    <name type="scientific">Platanthera guangdongensis</name>
    <dbReference type="NCBI Taxonomy" id="2320717"/>
    <lineage>
        <taxon>Eukaryota</taxon>
        <taxon>Viridiplantae</taxon>
        <taxon>Streptophyta</taxon>
        <taxon>Embryophyta</taxon>
        <taxon>Tracheophyta</taxon>
        <taxon>Spermatophyta</taxon>
        <taxon>Magnoliopsida</taxon>
        <taxon>Liliopsida</taxon>
        <taxon>Asparagales</taxon>
        <taxon>Orchidaceae</taxon>
        <taxon>Orchidoideae</taxon>
        <taxon>Orchideae</taxon>
        <taxon>Orchidinae</taxon>
        <taxon>Platanthera</taxon>
    </lineage>
</organism>